<feature type="region of interest" description="Disordered" evidence="7">
    <location>
        <begin position="402"/>
        <end position="433"/>
    </location>
</feature>
<evidence type="ECO:0000256" key="1">
    <source>
        <dbReference type="ARBA" id="ARBA00010449"/>
    </source>
</evidence>
<proteinExistence type="inferred from homology"/>
<comment type="function">
    <text evidence="6">Required for the assembly of axonemal inner and outer dynein arms. Involved in preassembly of dyneins into complexes before their transport into cilia.</text>
</comment>
<evidence type="ECO:0000259" key="9">
    <source>
        <dbReference type="Pfam" id="PF14740"/>
    </source>
</evidence>
<organism evidence="10 11">
    <name type="scientific">Polypterus senegalus</name>
    <name type="common">Senegal bichir</name>
    <dbReference type="NCBI Taxonomy" id="55291"/>
    <lineage>
        <taxon>Eukaryota</taxon>
        <taxon>Metazoa</taxon>
        <taxon>Chordata</taxon>
        <taxon>Craniata</taxon>
        <taxon>Vertebrata</taxon>
        <taxon>Euteleostomi</taxon>
        <taxon>Actinopterygii</taxon>
        <taxon>Polypteriformes</taxon>
        <taxon>Polypteridae</taxon>
        <taxon>Polypterus</taxon>
    </lineage>
</organism>
<evidence type="ECO:0000256" key="7">
    <source>
        <dbReference type="SAM" id="MobiDB-lite"/>
    </source>
</evidence>
<dbReference type="InterPro" id="IPR028235">
    <property type="entry name" value="DNAAF3_C"/>
</dbReference>
<keyword evidence="2" id="KW-0963">Cytoplasm</keyword>
<dbReference type="PANTHER" id="PTHR22118:SF14">
    <property type="entry name" value="DYNEIN AXONEMAL ASSEMBLY FACTOR 3"/>
    <property type="match status" value="1"/>
</dbReference>
<feature type="domain" description="Dynein assembly factor 3 C-terminal" evidence="9">
    <location>
        <begin position="222"/>
        <end position="527"/>
    </location>
</feature>
<dbReference type="InterPro" id="IPR027974">
    <property type="entry name" value="DUF4470"/>
</dbReference>
<dbReference type="Pfam" id="PF14737">
    <property type="entry name" value="DUF4470"/>
    <property type="match status" value="1"/>
</dbReference>
<evidence type="ECO:0000256" key="3">
    <source>
        <dbReference type="ARBA" id="ARBA00022794"/>
    </source>
</evidence>
<evidence type="ECO:0000256" key="2">
    <source>
        <dbReference type="ARBA" id="ARBA00022490"/>
    </source>
</evidence>
<evidence type="ECO:0000256" key="4">
    <source>
        <dbReference type="ARBA" id="ARBA00024190"/>
    </source>
</evidence>
<comment type="similarity">
    <text evidence="1">Belongs to the DNAAF3 family.</text>
</comment>
<accession>A0A8X7WTN5</accession>
<reference evidence="10 11" key="1">
    <citation type="journal article" date="2021" name="Cell">
        <title>Tracing the genetic footprints of vertebrate landing in non-teleost ray-finned fishes.</title>
        <authorList>
            <person name="Bi X."/>
            <person name="Wang K."/>
            <person name="Yang L."/>
            <person name="Pan H."/>
            <person name="Jiang H."/>
            <person name="Wei Q."/>
            <person name="Fang M."/>
            <person name="Yu H."/>
            <person name="Zhu C."/>
            <person name="Cai Y."/>
            <person name="He Y."/>
            <person name="Gan X."/>
            <person name="Zeng H."/>
            <person name="Yu D."/>
            <person name="Zhu Y."/>
            <person name="Jiang H."/>
            <person name="Qiu Q."/>
            <person name="Yang H."/>
            <person name="Zhang Y.E."/>
            <person name="Wang W."/>
            <person name="Zhu M."/>
            <person name="He S."/>
            <person name="Zhang G."/>
        </authorList>
    </citation>
    <scope>NUCLEOTIDE SEQUENCE [LARGE SCALE GENOMIC DNA]</scope>
    <source>
        <strain evidence="10">Bchr_013</strain>
    </source>
</reference>
<protein>
    <recommendedName>
        <fullName evidence="5">Dynein axonemal assembly factor 3</fullName>
    </recommendedName>
</protein>
<dbReference type="GO" id="GO:0120293">
    <property type="term" value="C:dynein axonemal particle"/>
    <property type="evidence" value="ECO:0007669"/>
    <property type="project" value="UniProtKB-SubCell"/>
</dbReference>
<dbReference type="GO" id="GO:0070286">
    <property type="term" value="P:axonemal dynein complex assembly"/>
    <property type="evidence" value="ECO:0007669"/>
    <property type="project" value="InterPro"/>
</dbReference>
<feature type="non-terminal residue" evidence="10">
    <location>
        <position position="1"/>
    </location>
</feature>
<keyword evidence="3" id="KW-0970">Cilium biogenesis/degradation</keyword>
<feature type="non-terminal residue" evidence="10">
    <location>
        <position position="541"/>
    </location>
</feature>
<comment type="subcellular location">
    <subcellularLocation>
        <location evidence="4">Dynein axonemal particle</location>
    </subcellularLocation>
</comment>
<comment type="caution">
    <text evidence="10">The sequence shown here is derived from an EMBL/GenBank/DDBJ whole genome shotgun (WGS) entry which is preliminary data.</text>
</comment>
<dbReference type="InterPro" id="IPR039304">
    <property type="entry name" value="DNAAF3"/>
</dbReference>
<dbReference type="PANTHER" id="PTHR22118">
    <property type="entry name" value="DYNEIN ASSEMBLY FACTOR 3, AXONEMAL"/>
    <property type="match status" value="1"/>
</dbReference>
<dbReference type="AlphaFoldDB" id="A0A8X7WTN5"/>
<gene>
    <name evidence="10" type="primary">Dnaaf3</name>
    <name evidence="10" type="ORF">GTO96_0007430</name>
</gene>
<dbReference type="EMBL" id="JAATIS010009265">
    <property type="protein sequence ID" value="KAG2455775.1"/>
    <property type="molecule type" value="Genomic_DNA"/>
</dbReference>
<dbReference type="Proteomes" id="UP000886611">
    <property type="component" value="Unassembled WGS sequence"/>
</dbReference>
<feature type="domain" description="DUF4470" evidence="8">
    <location>
        <begin position="78"/>
        <end position="190"/>
    </location>
</feature>
<evidence type="ECO:0000313" key="11">
    <source>
        <dbReference type="Proteomes" id="UP000886611"/>
    </source>
</evidence>
<evidence type="ECO:0000259" key="8">
    <source>
        <dbReference type="Pfam" id="PF14737"/>
    </source>
</evidence>
<sequence>MIMKLEIGGVMMDVVSAYAPQVGCAKGEKEDFWSESDEVMNSLPKGQKVVIGADWRQGGDGSVMALHNSLEGAGSVTWWGFSPALDLLVPPGNISIGGSIREITEDKALSQTINILLVGSGDSRHVLKTVAGLRQSSHSKTQLHVYIIENNLELIGRHLLFLTLAFEPPERMGLQEKAETFLELFGNSLIRSPTANYLQEVSHWLIQFVTESDLQEGRLPSVDLSALRFKERDQLEGIFKFWCHPDPRSFQIHRMWDVRLRQYLDSRYDFRQGAFDWDLTMKLHQRGHLSPVLIALHPQQAQMVSKAEYMRWRETGVAFELREGLYDTANRSLASGLLLKRNGERVPVRGYWGDIVSSPYISFGIETDNENLKQTANGLPTKTAQDVSLYNLQTILKDLVPKKEAEESEPSVSGEEATQRDGGGSAASLDSKNHSSSLQSQFSIHFLPLNCLDKLAEKNCYNQLFNIMYFSCSMIHQLKPALRRTAAPGASLIVEMARYILDVHKDQAAGLLPRVNELAKEAGFTPTVNNETIACFELREP</sequence>
<evidence type="ECO:0000313" key="10">
    <source>
        <dbReference type="EMBL" id="KAG2455775.1"/>
    </source>
</evidence>
<evidence type="ECO:0000256" key="6">
    <source>
        <dbReference type="ARBA" id="ARBA00025165"/>
    </source>
</evidence>
<dbReference type="GO" id="GO:0044458">
    <property type="term" value="P:motile cilium assembly"/>
    <property type="evidence" value="ECO:0007669"/>
    <property type="project" value="TreeGrafter"/>
</dbReference>
<keyword evidence="11" id="KW-1185">Reference proteome</keyword>
<name>A0A8X7WTN5_POLSE</name>
<evidence type="ECO:0000256" key="5">
    <source>
        <dbReference type="ARBA" id="ARBA00024431"/>
    </source>
</evidence>
<dbReference type="Pfam" id="PF14740">
    <property type="entry name" value="DUF4471"/>
    <property type="match status" value="1"/>
</dbReference>